<dbReference type="InterPro" id="IPR011010">
    <property type="entry name" value="DNA_brk_join_enz"/>
</dbReference>
<dbReference type="InterPro" id="IPR013762">
    <property type="entry name" value="Integrase-like_cat_sf"/>
</dbReference>
<dbReference type="Gene3D" id="1.10.443.10">
    <property type="entry name" value="Intergrase catalytic core"/>
    <property type="match status" value="1"/>
</dbReference>
<proteinExistence type="predicted"/>
<reference evidence="2 3" key="1">
    <citation type="submission" date="2019-01" db="EMBL/GenBank/DDBJ databases">
        <title>Egibacter rhizosphaerae EGI 80759T.</title>
        <authorList>
            <person name="Chen D.-D."/>
            <person name="Tian Y."/>
            <person name="Jiao J.-Y."/>
            <person name="Zhang X.-T."/>
            <person name="Zhang Y.-G."/>
            <person name="Zhang Y."/>
            <person name="Xiao M."/>
            <person name="Shu W.-S."/>
            <person name="Li W.-J."/>
        </authorList>
    </citation>
    <scope>NUCLEOTIDE SEQUENCE [LARGE SCALE GENOMIC DNA]</scope>
    <source>
        <strain evidence="2 3">EGI 80759</strain>
    </source>
</reference>
<dbReference type="AlphaFoldDB" id="A0A411YJN7"/>
<keyword evidence="3" id="KW-1185">Reference proteome</keyword>
<dbReference type="GO" id="GO:0015074">
    <property type="term" value="P:DNA integration"/>
    <property type="evidence" value="ECO:0007669"/>
    <property type="project" value="InterPro"/>
</dbReference>
<organism evidence="2 3">
    <name type="scientific">Egibacter rhizosphaerae</name>
    <dbReference type="NCBI Taxonomy" id="1670831"/>
    <lineage>
        <taxon>Bacteria</taxon>
        <taxon>Bacillati</taxon>
        <taxon>Actinomycetota</taxon>
        <taxon>Nitriliruptoria</taxon>
        <taxon>Egibacterales</taxon>
        <taxon>Egibacteraceae</taxon>
        <taxon>Egibacter</taxon>
    </lineage>
</organism>
<sequence length="60" mass="6413">MTGHGGRRRSAGITPSRETGMHQLRYHYASVLLDAGVSIRALADYLGHTDRGSPCGCTPT</sequence>
<keyword evidence="1" id="KW-0233">DNA recombination</keyword>
<dbReference type="GO" id="GO:0006310">
    <property type="term" value="P:DNA recombination"/>
    <property type="evidence" value="ECO:0007669"/>
    <property type="project" value="UniProtKB-KW"/>
</dbReference>
<gene>
    <name evidence="2" type="ORF">ER308_18710</name>
</gene>
<dbReference type="GO" id="GO:0003677">
    <property type="term" value="F:DNA binding"/>
    <property type="evidence" value="ECO:0007669"/>
    <property type="project" value="InterPro"/>
</dbReference>
<evidence type="ECO:0008006" key="4">
    <source>
        <dbReference type="Google" id="ProtNLM"/>
    </source>
</evidence>
<accession>A0A411YJN7</accession>
<protein>
    <recommendedName>
        <fullName evidence="4">Tyr recombinase domain-containing protein</fullName>
    </recommendedName>
</protein>
<dbReference type="OrthoDB" id="1822491at2"/>
<dbReference type="KEGG" id="erz:ER308_18710"/>
<name>A0A411YJN7_9ACTN</name>
<dbReference type="SUPFAM" id="SSF56349">
    <property type="entry name" value="DNA breaking-rejoining enzymes"/>
    <property type="match status" value="1"/>
</dbReference>
<evidence type="ECO:0000256" key="1">
    <source>
        <dbReference type="ARBA" id="ARBA00023172"/>
    </source>
</evidence>
<evidence type="ECO:0000313" key="2">
    <source>
        <dbReference type="EMBL" id="QBI21396.1"/>
    </source>
</evidence>
<evidence type="ECO:0000313" key="3">
    <source>
        <dbReference type="Proteomes" id="UP000291469"/>
    </source>
</evidence>
<dbReference type="EMBL" id="CP036402">
    <property type="protein sequence ID" value="QBI21396.1"/>
    <property type="molecule type" value="Genomic_DNA"/>
</dbReference>
<dbReference type="Proteomes" id="UP000291469">
    <property type="component" value="Chromosome"/>
</dbReference>